<comment type="caution">
    <text evidence="1">The sequence shown here is derived from an EMBL/GenBank/DDBJ whole genome shotgun (WGS) entry which is preliminary data.</text>
</comment>
<dbReference type="RefSeq" id="WP_193829920.1">
    <property type="nucleotide sequence ID" value="NZ_JBDYMZ010000003.1"/>
</dbReference>
<reference evidence="1" key="1">
    <citation type="submission" date="2017-12" db="EMBL/GenBank/DDBJ databases">
        <title>Genome sequencing and analysis.</title>
        <authorList>
            <person name="Huang Y.-T."/>
        </authorList>
    </citation>
    <scope>NUCLEOTIDE SEQUENCE</scope>
    <source>
        <strain evidence="1">VGH116</strain>
    </source>
</reference>
<accession>A0A8I0PVM8</accession>
<dbReference type="EMBL" id="PKLF01000010">
    <property type="protein sequence ID" value="MBE8613158.1"/>
    <property type="molecule type" value="Genomic_DNA"/>
</dbReference>
<dbReference type="AlphaFoldDB" id="A0A8I0PVM8"/>
<sequence length="66" mass="7527">MKVQAQQGDTVDLLCYRHYQRTQGVVTQVLDANPGLCLATVLRPGQWVEMPDITEPKQKDTVQLWD</sequence>
<dbReference type="InterPro" id="IPR008861">
    <property type="entry name" value="GpX-like"/>
</dbReference>
<dbReference type="Proteomes" id="UP000650477">
    <property type="component" value="Unassembled WGS sequence"/>
</dbReference>
<gene>
    <name evidence="1" type="ORF">CYG68_12185</name>
</gene>
<evidence type="ECO:0000313" key="2">
    <source>
        <dbReference type="Proteomes" id="UP000650477"/>
    </source>
</evidence>
<name>A0A8I0PVM8_MORMO</name>
<protein>
    <submittedName>
        <fullName evidence="1">Phage tail protein</fullName>
    </submittedName>
</protein>
<organism evidence="1 2">
    <name type="scientific">Morganella morganii</name>
    <name type="common">Proteus morganii</name>
    <dbReference type="NCBI Taxonomy" id="582"/>
    <lineage>
        <taxon>Bacteria</taxon>
        <taxon>Pseudomonadati</taxon>
        <taxon>Pseudomonadota</taxon>
        <taxon>Gammaproteobacteria</taxon>
        <taxon>Enterobacterales</taxon>
        <taxon>Morganellaceae</taxon>
        <taxon>Morganella</taxon>
    </lineage>
</organism>
<proteinExistence type="predicted"/>
<dbReference type="Pfam" id="PF05489">
    <property type="entry name" value="Phage_tail_X"/>
    <property type="match status" value="1"/>
</dbReference>
<evidence type="ECO:0000313" key="1">
    <source>
        <dbReference type="EMBL" id="MBE8613158.1"/>
    </source>
</evidence>